<dbReference type="AlphaFoldDB" id="A0A4C1W7T0"/>
<feature type="signal peptide" evidence="2">
    <location>
        <begin position="1"/>
        <end position="18"/>
    </location>
</feature>
<dbReference type="EMBL" id="BGZK01000496">
    <property type="protein sequence ID" value="GBP47131.1"/>
    <property type="molecule type" value="Genomic_DNA"/>
</dbReference>
<evidence type="ECO:0000256" key="2">
    <source>
        <dbReference type="SAM" id="SignalP"/>
    </source>
</evidence>
<evidence type="ECO:0008006" key="5">
    <source>
        <dbReference type="Google" id="ProtNLM"/>
    </source>
</evidence>
<feature type="chain" id="PRO_5020033896" description="Secreted protein" evidence="2">
    <location>
        <begin position="19"/>
        <end position="124"/>
    </location>
</feature>
<accession>A0A4C1W7T0</accession>
<gene>
    <name evidence="3" type="ORF">EVAR_36954_1</name>
</gene>
<reference evidence="3 4" key="1">
    <citation type="journal article" date="2019" name="Commun. Biol.">
        <title>The bagworm genome reveals a unique fibroin gene that provides high tensile strength.</title>
        <authorList>
            <person name="Kono N."/>
            <person name="Nakamura H."/>
            <person name="Ohtoshi R."/>
            <person name="Tomita M."/>
            <person name="Numata K."/>
            <person name="Arakawa K."/>
        </authorList>
    </citation>
    <scope>NUCLEOTIDE SEQUENCE [LARGE SCALE GENOMIC DNA]</scope>
</reference>
<sequence length="124" mass="13690">MFAIFFLPLFSLNGGINYTPTPTVVFDAFPHTVMKTTPNNSKSVTRGARGYQKFHVAVRANRSCYGRTTQCPAITKWPPHCPGPRHVNRRRRAPCAPAPTHAPSALAPNPANFDTNNTKWASAR</sequence>
<evidence type="ECO:0000313" key="4">
    <source>
        <dbReference type="Proteomes" id="UP000299102"/>
    </source>
</evidence>
<evidence type="ECO:0000313" key="3">
    <source>
        <dbReference type="EMBL" id="GBP47131.1"/>
    </source>
</evidence>
<evidence type="ECO:0000256" key="1">
    <source>
        <dbReference type="SAM" id="MobiDB-lite"/>
    </source>
</evidence>
<comment type="caution">
    <text evidence="3">The sequence shown here is derived from an EMBL/GenBank/DDBJ whole genome shotgun (WGS) entry which is preliminary data.</text>
</comment>
<feature type="compositionally biased region" description="Low complexity" evidence="1">
    <location>
        <begin position="94"/>
        <end position="103"/>
    </location>
</feature>
<name>A0A4C1W7T0_EUMVA</name>
<dbReference type="Proteomes" id="UP000299102">
    <property type="component" value="Unassembled WGS sequence"/>
</dbReference>
<feature type="region of interest" description="Disordered" evidence="1">
    <location>
        <begin position="80"/>
        <end position="124"/>
    </location>
</feature>
<organism evidence="3 4">
    <name type="scientific">Eumeta variegata</name>
    <name type="common">Bagworm moth</name>
    <name type="synonym">Eumeta japonica</name>
    <dbReference type="NCBI Taxonomy" id="151549"/>
    <lineage>
        <taxon>Eukaryota</taxon>
        <taxon>Metazoa</taxon>
        <taxon>Ecdysozoa</taxon>
        <taxon>Arthropoda</taxon>
        <taxon>Hexapoda</taxon>
        <taxon>Insecta</taxon>
        <taxon>Pterygota</taxon>
        <taxon>Neoptera</taxon>
        <taxon>Endopterygota</taxon>
        <taxon>Lepidoptera</taxon>
        <taxon>Glossata</taxon>
        <taxon>Ditrysia</taxon>
        <taxon>Tineoidea</taxon>
        <taxon>Psychidae</taxon>
        <taxon>Oiketicinae</taxon>
        <taxon>Eumeta</taxon>
    </lineage>
</organism>
<feature type="compositionally biased region" description="Polar residues" evidence="1">
    <location>
        <begin position="112"/>
        <end position="124"/>
    </location>
</feature>
<protein>
    <recommendedName>
        <fullName evidence="5">Secreted protein</fullName>
    </recommendedName>
</protein>
<keyword evidence="4" id="KW-1185">Reference proteome</keyword>
<proteinExistence type="predicted"/>
<keyword evidence="2" id="KW-0732">Signal</keyword>